<accession>A0A9N9CKB3</accession>
<comment type="caution">
    <text evidence="1">The sequence shown here is derived from an EMBL/GenBank/DDBJ whole genome shotgun (WGS) entry which is preliminary data.</text>
</comment>
<proteinExistence type="predicted"/>
<dbReference type="EMBL" id="CAJVPJ010001873">
    <property type="protein sequence ID" value="CAG8606355.1"/>
    <property type="molecule type" value="Genomic_DNA"/>
</dbReference>
<gene>
    <name evidence="1" type="ORF">POCULU_LOCUS7729</name>
</gene>
<dbReference type="Proteomes" id="UP000789572">
    <property type="component" value="Unassembled WGS sequence"/>
</dbReference>
<reference evidence="1" key="1">
    <citation type="submission" date="2021-06" db="EMBL/GenBank/DDBJ databases">
        <authorList>
            <person name="Kallberg Y."/>
            <person name="Tangrot J."/>
            <person name="Rosling A."/>
        </authorList>
    </citation>
    <scope>NUCLEOTIDE SEQUENCE</scope>
    <source>
        <strain evidence="1">IA702</strain>
    </source>
</reference>
<keyword evidence="2" id="KW-1185">Reference proteome</keyword>
<organism evidence="1 2">
    <name type="scientific">Paraglomus occultum</name>
    <dbReference type="NCBI Taxonomy" id="144539"/>
    <lineage>
        <taxon>Eukaryota</taxon>
        <taxon>Fungi</taxon>
        <taxon>Fungi incertae sedis</taxon>
        <taxon>Mucoromycota</taxon>
        <taxon>Glomeromycotina</taxon>
        <taxon>Glomeromycetes</taxon>
        <taxon>Paraglomerales</taxon>
        <taxon>Paraglomeraceae</taxon>
        <taxon>Paraglomus</taxon>
    </lineage>
</organism>
<sequence length="68" mass="7734">MSFQSFQIIDDLSVGELMDYEDCLDLFPDFLPETTSQPSVTTISRLTPQFAPAATTTTYWRPKDILVK</sequence>
<protein>
    <submittedName>
        <fullName evidence="1">847_t:CDS:1</fullName>
    </submittedName>
</protein>
<dbReference type="AlphaFoldDB" id="A0A9N9CKB3"/>
<evidence type="ECO:0000313" key="2">
    <source>
        <dbReference type="Proteomes" id="UP000789572"/>
    </source>
</evidence>
<evidence type="ECO:0000313" key="1">
    <source>
        <dbReference type="EMBL" id="CAG8606355.1"/>
    </source>
</evidence>
<name>A0A9N9CKB3_9GLOM</name>